<dbReference type="GO" id="GO:0008206">
    <property type="term" value="P:bile acid metabolic process"/>
    <property type="evidence" value="ECO:0007669"/>
    <property type="project" value="UniProtKB-ARBA"/>
</dbReference>
<dbReference type="OrthoDB" id="9803333at2"/>
<reference evidence="4 5" key="1">
    <citation type="submission" date="2015-12" db="EMBL/GenBank/DDBJ databases">
        <title>Genome sequence of Aneurinibacillus soli.</title>
        <authorList>
            <person name="Lee J.S."/>
            <person name="Lee K.C."/>
            <person name="Kim K.K."/>
            <person name="Lee B.W."/>
        </authorList>
    </citation>
    <scope>NUCLEOTIDE SEQUENCE [LARGE SCALE GENOMIC DNA]</scope>
    <source>
        <strain evidence="4 5">CB4</strain>
    </source>
</reference>
<dbReference type="PROSITE" id="PS00061">
    <property type="entry name" value="ADH_SHORT"/>
    <property type="match status" value="1"/>
</dbReference>
<dbReference type="EC" id="1.1.1.47" evidence="4"/>
<proteinExistence type="inferred from homology"/>
<dbReference type="NCBIfam" id="NF009466">
    <property type="entry name" value="PRK12826.1-2"/>
    <property type="match status" value="1"/>
</dbReference>
<gene>
    <name evidence="4" type="primary">gdhIV</name>
    <name evidence="4" type="ORF">CB4_03477</name>
</gene>
<dbReference type="AlphaFoldDB" id="A0A0U5AZV7"/>
<evidence type="ECO:0000313" key="5">
    <source>
        <dbReference type="Proteomes" id="UP000217696"/>
    </source>
</evidence>
<dbReference type="GO" id="GO:0047936">
    <property type="term" value="F:glucose 1-dehydrogenase [NAD(P)+] activity"/>
    <property type="evidence" value="ECO:0007669"/>
    <property type="project" value="UniProtKB-EC"/>
</dbReference>
<dbReference type="SUPFAM" id="SSF51735">
    <property type="entry name" value="NAD(P)-binding Rossmann-fold domains"/>
    <property type="match status" value="1"/>
</dbReference>
<feature type="compositionally biased region" description="Polar residues" evidence="3">
    <location>
        <begin position="1"/>
        <end position="17"/>
    </location>
</feature>
<dbReference type="CDD" id="cd05233">
    <property type="entry name" value="SDR_c"/>
    <property type="match status" value="1"/>
</dbReference>
<evidence type="ECO:0000256" key="2">
    <source>
        <dbReference type="ARBA" id="ARBA00023002"/>
    </source>
</evidence>
<dbReference type="RefSeq" id="WP_096466977.1">
    <property type="nucleotide sequence ID" value="NZ_AP017312.1"/>
</dbReference>
<dbReference type="PANTHER" id="PTHR42760:SF133">
    <property type="entry name" value="3-OXOACYL-[ACYL-CARRIER-PROTEIN] REDUCTASE"/>
    <property type="match status" value="1"/>
</dbReference>
<dbReference type="Proteomes" id="UP000217696">
    <property type="component" value="Chromosome"/>
</dbReference>
<evidence type="ECO:0000256" key="3">
    <source>
        <dbReference type="SAM" id="MobiDB-lite"/>
    </source>
</evidence>
<name>A0A0U5AZV7_9BACL</name>
<dbReference type="InterPro" id="IPR002347">
    <property type="entry name" value="SDR_fam"/>
</dbReference>
<sequence>MTNSTAQNQATTGTQPAVSGGKKLQDKVTVITGGNGGLGRAIALSYIAEGAKVVLAARNEETMAKVHKEIEDLGADVLSVATDVASESDCKNLFEKTIERFGRVDILVNNAGISGPTGSVAELSLEDWNTTLNIDITGSFLCTKEAAKLMIPQNSGNIINVSSIFGKRAYPYRSPYAVAKWGMIGFTQSVAAELGKHNIRVNCICPGPVQGPRIERVWQKRAEIRNVPWEVIQDKMLRMAALRRIPTEDEVGKVALFLACDDSASMTGQSLNVSCGTEMR</sequence>
<dbReference type="PRINTS" id="PR00080">
    <property type="entry name" value="SDRFAMILY"/>
</dbReference>
<accession>A0A0U5AZV7</accession>
<dbReference type="KEGG" id="asoc:CB4_03477"/>
<dbReference type="Gene3D" id="3.40.50.720">
    <property type="entry name" value="NAD(P)-binding Rossmann-like Domain"/>
    <property type="match status" value="1"/>
</dbReference>
<dbReference type="PANTHER" id="PTHR42760">
    <property type="entry name" value="SHORT-CHAIN DEHYDROGENASES/REDUCTASES FAMILY MEMBER"/>
    <property type="match status" value="1"/>
</dbReference>
<keyword evidence="2 4" id="KW-0560">Oxidoreductase</keyword>
<evidence type="ECO:0000256" key="1">
    <source>
        <dbReference type="ARBA" id="ARBA00006484"/>
    </source>
</evidence>
<keyword evidence="5" id="KW-1185">Reference proteome</keyword>
<dbReference type="EMBL" id="AP017312">
    <property type="protein sequence ID" value="BAU29290.1"/>
    <property type="molecule type" value="Genomic_DNA"/>
</dbReference>
<dbReference type="InterPro" id="IPR036291">
    <property type="entry name" value="NAD(P)-bd_dom_sf"/>
</dbReference>
<dbReference type="PRINTS" id="PR00081">
    <property type="entry name" value="GDHRDH"/>
</dbReference>
<dbReference type="InterPro" id="IPR020904">
    <property type="entry name" value="Sc_DH/Rdtase_CS"/>
</dbReference>
<dbReference type="Pfam" id="PF13561">
    <property type="entry name" value="adh_short_C2"/>
    <property type="match status" value="1"/>
</dbReference>
<dbReference type="FunFam" id="3.40.50.720:FF:000084">
    <property type="entry name" value="Short-chain dehydrogenase reductase"/>
    <property type="match status" value="1"/>
</dbReference>
<organism evidence="4 5">
    <name type="scientific">Aneurinibacillus soli</name>
    <dbReference type="NCBI Taxonomy" id="1500254"/>
    <lineage>
        <taxon>Bacteria</taxon>
        <taxon>Bacillati</taxon>
        <taxon>Bacillota</taxon>
        <taxon>Bacilli</taxon>
        <taxon>Bacillales</taxon>
        <taxon>Paenibacillaceae</taxon>
        <taxon>Aneurinibacillus group</taxon>
        <taxon>Aneurinibacillus</taxon>
    </lineage>
</organism>
<protein>
    <submittedName>
        <fullName evidence="4">Glucose 1-dehydrogenase 4</fullName>
        <ecNumber evidence="4">1.1.1.47</ecNumber>
    </submittedName>
</protein>
<comment type="similarity">
    <text evidence="1">Belongs to the short-chain dehydrogenases/reductases (SDR) family.</text>
</comment>
<evidence type="ECO:0000313" key="4">
    <source>
        <dbReference type="EMBL" id="BAU29290.1"/>
    </source>
</evidence>
<feature type="region of interest" description="Disordered" evidence="3">
    <location>
        <begin position="1"/>
        <end position="20"/>
    </location>
</feature>